<evidence type="ECO:0000313" key="2">
    <source>
        <dbReference type="Proteomes" id="UP000198565"/>
    </source>
</evidence>
<evidence type="ECO:0000313" key="1">
    <source>
        <dbReference type="EMBL" id="SFL39331.1"/>
    </source>
</evidence>
<accession>A0A1I4HCZ7</accession>
<gene>
    <name evidence="1" type="ORF">SAMN04487943_101324</name>
</gene>
<keyword evidence="2" id="KW-1185">Reference proteome</keyword>
<proteinExistence type="predicted"/>
<dbReference type="EMBL" id="FOTR01000001">
    <property type="protein sequence ID" value="SFL39331.1"/>
    <property type="molecule type" value="Genomic_DNA"/>
</dbReference>
<dbReference type="Proteomes" id="UP000198565">
    <property type="component" value="Unassembled WGS sequence"/>
</dbReference>
<dbReference type="STRING" id="334253.SAMN04487943_101324"/>
<organism evidence="1 2">
    <name type="scientific">Gracilibacillus orientalis</name>
    <dbReference type="NCBI Taxonomy" id="334253"/>
    <lineage>
        <taxon>Bacteria</taxon>
        <taxon>Bacillati</taxon>
        <taxon>Bacillota</taxon>
        <taxon>Bacilli</taxon>
        <taxon>Bacillales</taxon>
        <taxon>Bacillaceae</taxon>
        <taxon>Gracilibacillus</taxon>
    </lineage>
</organism>
<dbReference type="RefSeq" id="WP_175495274.1">
    <property type="nucleotide sequence ID" value="NZ_FOTR01000001.1"/>
</dbReference>
<reference evidence="2" key="1">
    <citation type="submission" date="2016-10" db="EMBL/GenBank/DDBJ databases">
        <authorList>
            <person name="Varghese N."/>
            <person name="Submissions S."/>
        </authorList>
    </citation>
    <scope>NUCLEOTIDE SEQUENCE [LARGE SCALE GENOMIC DNA]</scope>
    <source>
        <strain evidence="2">CGMCC 1.4250</strain>
    </source>
</reference>
<name>A0A1I4HCZ7_9BACI</name>
<dbReference type="AlphaFoldDB" id="A0A1I4HCZ7"/>
<sequence>MKKQKVVRTYPKNFINPTMALNKALNDGWVVVTSNPFNCGNGQEGTEYILEKEA</sequence>
<protein>
    <submittedName>
        <fullName evidence="1">Uncharacterized protein</fullName>
    </submittedName>
</protein>